<dbReference type="AlphaFoldDB" id="A0AAD7X2S8"/>
<feature type="region of interest" description="Disordered" evidence="1">
    <location>
        <begin position="61"/>
        <end position="83"/>
    </location>
</feature>
<evidence type="ECO:0000313" key="4">
    <source>
        <dbReference type="Proteomes" id="UP001221898"/>
    </source>
</evidence>
<evidence type="ECO:0000259" key="2">
    <source>
        <dbReference type="Pfam" id="PF22938"/>
    </source>
</evidence>
<protein>
    <recommendedName>
        <fullName evidence="2">Integrase p58-like C-terminal domain-containing protein</fullName>
    </recommendedName>
</protein>
<feature type="domain" description="Integrase p58-like C-terminal" evidence="2">
    <location>
        <begin position="14"/>
        <end position="44"/>
    </location>
</feature>
<reference evidence="3" key="1">
    <citation type="journal article" date="2023" name="Science">
        <title>Genome structures resolve the early diversification of teleost fishes.</title>
        <authorList>
            <person name="Parey E."/>
            <person name="Louis A."/>
            <person name="Montfort J."/>
            <person name="Bouchez O."/>
            <person name="Roques C."/>
            <person name="Iampietro C."/>
            <person name="Lluch J."/>
            <person name="Castinel A."/>
            <person name="Donnadieu C."/>
            <person name="Desvignes T."/>
            <person name="Floi Bucao C."/>
            <person name="Jouanno E."/>
            <person name="Wen M."/>
            <person name="Mejri S."/>
            <person name="Dirks R."/>
            <person name="Jansen H."/>
            <person name="Henkel C."/>
            <person name="Chen W.J."/>
            <person name="Zahm M."/>
            <person name="Cabau C."/>
            <person name="Klopp C."/>
            <person name="Thompson A.W."/>
            <person name="Robinson-Rechavi M."/>
            <person name="Braasch I."/>
            <person name="Lecointre G."/>
            <person name="Bobe J."/>
            <person name="Postlethwait J.H."/>
            <person name="Berthelot C."/>
            <person name="Roest Crollius H."/>
            <person name="Guiguen Y."/>
        </authorList>
    </citation>
    <scope>NUCLEOTIDE SEQUENCE</scope>
    <source>
        <strain evidence="3">NC1722</strain>
    </source>
</reference>
<evidence type="ECO:0000256" key="1">
    <source>
        <dbReference type="SAM" id="MobiDB-lite"/>
    </source>
</evidence>
<dbReference type="Proteomes" id="UP001221898">
    <property type="component" value="Unassembled WGS sequence"/>
</dbReference>
<dbReference type="EMBL" id="JAINUG010000004">
    <property type="protein sequence ID" value="KAJ8417359.1"/>
    <property type="molecule type" value="Genomic_DNA"/>
</dbReference>
<dbReference type="InterPro" id="IPR054465">
    <property type="entry name" value="Integrase_p58-like_C"/>
</dbReference>
<gene>
    <name evidence="3" type="ORF">AAFF_G00285860</name>
</gene>
<evidence type="ECO:0000313" key="3">
    <source>
        <dbReference type="EMBL" id="KAJ8417359.1"/>
    </source>
</evidence>
<dbReference type="Pfam" id="PF22938">
    <property type="entry name" value="Integrase_p58_C"/>
    <property type="match status" value="1"/>
</dbReference>
<organism evidence="3 4">
    <name type="scientific">Aldrovandia affinis</name>
    <dbReference type="NCBI Taxonomy" id="143900"/>
    <lineage>
        <taxon>Eukaryota</taxon>
        <taxon>Metazoa</taxon>
        <taxon>Chordata</taxon>
        <taxon>Craniata</taxon>
        <taxon>Vertebrata</taxon>
        <taxon>Euteleostomi</taxon>
        <taxon>Actinopterygii</taxon>
        <taxon>Neopterygii</taxon>
        <taxon>Teleostei</taxon>
        <taxon>Notacanthiformes</taxon>
        <taxon>Halosauridae</taxon>
        <taxon>Aldrovandia</taxon>
    </lineage>
</organism>
<proteinExistence type="predicted"/>
<comment type="caution">
    <text evidence="3">The sequence shown here is derived from an EMBL/GenBank/DDBJ whole genome shotgun (WGS) entry which is preliminary data.</text>
</comment>
<accession>A0AAD7X2S8</accession>
<name>A0AAD7X2S8_9TELE</name>
<sequence length="105" mass="11495">MSPKLQSHWQGSGEVLQRLGEVVYRVRMPGRGRVVVLHRDRLAPYRPLAQPAAEAVDEAFIPHSPRDSPGAPGGAPKLTPWRRRAPPHFQDFVMDGGVAGTADPL</sequence>
<keyword evidence="4" id="KW-1185">Reference proteome</keyword>